<dbReference type="EMBL" id="JBHSPC010000047">
    <property type="protein sequence ID" value="MFC5672002.1"/>
    <property type="molecule type" value="Genomic_DNA"/>
</dbReference>
<keyword evidence="3" id="KW-0378">Hydrolase</keyword>
<feature type="region of interest" description="Disordered" evidence="5">
    <location>
        <begin position="428"/>
        <end position="472"/>
    </location>
</feature>
<dbReference type="InterPro" id="IPR000064">
    <property type="entry name" value="NLP_P60_dom"/>
</dbReference>
<feature type="compositionally biased region" description="Pro residues" evidence="5">
    <location>
        <begin position="247"/>
        <end position="308"/>
    </location>
</feature>
<dbReference type="RefSeq" id="WP_381213097.1">
    <property type="nucleotide sequence ID" value="NZ_JBHSPC010000047.1"/>
</dbReference>
<feature type="signal peptide" evidence="6">
    <location>
        <begin position="1"/>
        <end position="27"/>
    </location>
</feature>
<reference evidence="9" key="1">
    <citation type="journal article" date="2019" name="Int. J. Syst. Evol. Microbiol.">
        <title>The Global Catalogue of Microorganisms (GCM) 10K type strain sequencing project: providing services to taxonomists for standard genome sequencing and annotation.</title>
        <authorList>
            <consortium name="The Broad Institute Genomics Platform"/>
            <consortium name="The Broad Institute Genome Sequencing Center for Infectious Disease"/>
            <person name="Wu L."/>
            <person name="Ma J."/>
        </authorList>
    </citation>
    <scope>NUCLEOTIDE SEQUENCE [LARGE SCALE GENOMIC DNA]</scope>
    <source>
        <strain evidence="9">JCM 13852</strain>
    </source>
</reference>
<dbReference type="InterPro" id="IPR051794">
    <property type="entry name" value="PG_Endopeptidase_C40"/>
</dbReference>
<gene>
    <name evidence="8" type="ORF">ACFP2V_18370</name>
</gene>
<comment type="caution">
    <text evidence="8">The sequence shown here is derived from an EMBL/GenBank/DDBJ whole genome shotgun (WGS) entry which is preliminary data.</text>
</comment>
<evidence type="ECO:0000259" key="7">
    <source>
        <dbReference type="PROSITE" id="PS51935"/>
    </source>
</evidence>
<evidence type="ECO:0000313" key="8">
    <source>
        <dbReference type="EMBL" id="MFC5672002.1"/>
    </source>
</evidence>
<dbReference type="Pfam" id="PF00877">
    <property type="entry name" value="NLPC_P60"/>
    <property type="match status" value="1"/>
</dbReference>
<comment type="similarity">
    <text evidence="1">Belongs to the peptidase C40 family.</text>
</comment>
<proteinExistence type="inferred from homology"/>
<feature type="region of interest" description="Disordered" evidence="5">
    <location>
        <begin position="247"/>
        <end position="317"/>
    </location>
</feature>
<dbReference type="PANTHER" id="PTHR47359">
    <property type="entry name" value="PEPTIDOGLYCAN DL-ENDOPEPTIDASE CWLO"/>
    <property type="match status" value="1"/>
</dbReference>
<evidence type="ECO:0000256" key="3">
    <source>
        <dbReference type="ARBA" id="ARBA00022801"/>
    </source>
</evidence>
<keyword evidence="9" id="KW-1185">Reference proteome</keyword>
<keyword evidence="4" id="KW-0788">Thiol protease</keyword>
<evidence type="ECO:0000256" key="6">
    <source>
        <dbReference type="SAM" id="SignalP"/>
    </source>
</evidence>
<feature type="domain" description="NlpC/P60" evidence="7">
    <location>
        <begin position="317"/>
        <end position="442"/>
    </location>
</feature>
<evidence type="ECO:0000256" key="4">
    <source>
        <dbReference type="ARBA" id="ARBA00022807"/>
    </source>
</evidence>
<feature type="region of interest" description="Disordered" evidence="5">
    <location>
        <begin position="28"/>
        <end position="55"/>
    </location>
</feature>
<protein>
    <submittedName>
        <fullName evidence="8">NlpC/P60 family protein</fullName>
    </submittedName>
</protein>
<accession>A0ABW0XQP1</accession>
<evidence type="ECO:0000256" key="1">
    <source>
        <dbReference type="ARBA" id="ARBA00007074"/>
    </source>
</evidence>
<keyword evidence="6" id="KW-0732">Signal</keyword>
<dbReference type="InterPro" id="IPR038765">
    <property type="entry name" value="Papain-like_cys_pep_sf"/>
</dbReference>
<evidence type="ECO:0000256" key="5">
    <source>
        <dbReference type="SAM" id="MobiDB-lite"/>
    </source>
</evidence>
<dbReference type="PANTHER" id="PTHR47359:SF3">
    <property type="entry name" value="NLP_P60 DOMAIN-CONTAINING PROTEIN-RELATED"/>
    <property type="match status" value="1"/>
</dbReference>
<dbReference type="SUPFAM" id="SSF54001">
    <property type="entry name" value="Cysteine proteinases"/>
    <property type="match status" value="1"/>
</dbReference>
<organism evidence="8 9">
    <name type="scientific">Streptomyces incanus</name>
    <dbReference type="NCBI Taxonomy" id="887453"/>
    <lineage>
        <taxon>Bacteria</taxon>
        <taxon>Bacillati</taxon>
        <taxon>Actinomycetota</taxon>
        <taxon>Actinomycetes</taxon>
        <taxon>Kitasatosporales</taxon>
        <taxon>Streptomycetaceae</taxon>
        <taxon>Streptomyces</taxon>
    </lineage>
</organism>
<evidence type="ECO:0000256" key="2">
    <source>
        <dbReference type="ARBA" id="ARBA00022670"/>
    </source>
</evidence>
<dbReference type="Proteomes" id="UP001596183">
    <property type="component" value="Unassembled WGS sequence"/>
</dbReference>
<sequence length="472" mass="48244">MSGMLLRLACAVAVAAGTVLAPGSATALPQPPGSTATELSGDSAAAVEAPPPDDRSIAGLLTDLQRLYRETGKATEAYNATEERLAKQRAETRRLDRALAAARLSLHDSRGAAGRLARQQYQSSTGISPYVRLLLARDPQHALDQGHVIGRLARSRADTVGRLTGSEQRADALARRARKALDDQLALAELRGKQRDAVRERLGEVEELLASLTPDRLAALAELERTEAAEDQAKFIASGALGAPGAPGVPAPGVPGPGAPGPGVPAPGVPGPGAPGPGAPGPGAPGPGVPAPGVPGPGAPGPGVPAPGVPGAGRTPSAVGDRALRYAVEQIGKPYEWGAEGPEAYDCSGLTSEAWGAAGTPVPRTSQEQWARLKRVPLDELRPGDLVVYFPDATHVALYLGDGMVVHAPRPGARVKVSPIAANPVLGAVRPDPDGEPLRRYVRPELPEGATGGPDRGDAPGYAPTAPETSAR</sequence>
<dbReference type="Gene3D" id="3.90.1720.10">
    <property type="entry name" value="endopeptidase domain like (from Nostoc punctiforme)"/>
    <property type="match status" value="1"/>
</dbReference>
<name>A0ABW0XQP1_9ACTN</name>
<dbReference type="PROSITE" id="PS51935">
    <property type="entry name" value="NLPC_P60"/>
    <property type="match status" value="1"/>
</dbReference>
<keyword evidence="2" id="KW-0645">Protease</keyword>
<feature type="compositionally biased region" description="Basic and acidic residues" evidence="5">
    <location>
        <begin position="431"/>
        <end position="446"/>
    </location>
</feature>
<evidence type="ECO:0000313" key="9">
    <source>
        <dbReference type="Proteomes" id="UP001596183"/>
    </source>
</evidence>
<feature type="chain" id="PRO_5046950426" evidence="6">
    <location>
        <begin position="28"/>
        <end position="472"/>
    </location>
</feature>